<gene>
    <name evidence="4" type="ORF">H3309_02140</name>
</gene>
<dbReference type="InterPro" id="IPR020904">
    <property type="entry name" value="Sc_DH/Rdtase_CS"/>
</dbReference>
<dbReference type="SUPFAM" id="SSF51735">
    <property type="entry name" value="NAD(P)-binding Rossmann-fold domains"/>
    <property type="match status" value="1"/>
</dbReference>
<evidence type="ECO:0000259" key="3">
    <source>
        <dbReference type="SMART" id="SM00822"/>
    </source>
</evidence>
<dbReference type="FunFam" id="3.40.50.720:FF:000084">
    <property type="entry name" value="Short-chain dehydrogenase reductase"/>
    <property type="match status" value="1"/>
</dbReference>
<proteinExistence type="inferred from homology"/>
<dbReference type="PANTHER" id="PTHR42760:SF133">
    <property type="entry name" value="3-OXOACYL-[ACYL-CARRIER-PROTEIN] REDUCTASE"/>
    <property type="match status" value="1"/>
</dbReference>
<evidence type="ECO:0000256" key="2">
    <source>
        <dbReference type="ARBA" id="ARBA00023002"/>
    </source>
</evidence>
<evidence type="ECO:0000313" key="4">
    <source>
        <dbReference type="EMBL" id="QMW23328.1"/>
    </source>
</evidence>
<dbReference type="InterPro" id="IPR057326">
    <property type="entry name" value="KR_dom"/>
</dbReference>
<comment type="similarity">
    <text evidence="1">Belongs to the short-chain dehydrogenases/reductases (SDR) family.</text>
</comment>
<reference evidence="4 5" key="1">
    <citation type="submission" date="2020-07" db="EMBL/GenBank/DDBJ databases">
        <title>Complete genome sequence for Sandaracinobacter sp. M6.</title>
        <authorList>
            <person name="Tang Y."/>
            <person name="Liu Q."/>
            <person name="Guo Z."/>
            <person name="Lei P."/>
            <person name="Huang B."/>
        </authorList>
    </citation>
    <scope>NUCLEOTIDE SEQUENCE [LARGE SCALE GENOMIC DNA]</scope>
    <source>
        <strain evidence="4 5">M6</strain>
    </source>
</reference>
<organism evidence="4 5">
    <name type="scientific">Sandaracinobacteroides saxicola</name>
    <dbReference type="NCBI Taxonomy" id="2759707"/>
    <lineage>
        <taxon>Bacteria</taxon>
        <taxon>Pseudomonadati</taxon>
        <taxon>Pseudomonadota</taxon>
        <taxon>Alphaproteobacteria</taxon>
        <taxon>Sphingomonadales</taxon>
        <taxon>Sphingosinicellaceae</taxon>
        <taxon>Sandaracinobacteroides</taxon>
    </lineage>
</organism>
<keyword evidence="2" id="KW-0560">Oxidoreductase</keyword>
<evidence type="ECO:0000313" key="5">
    <source>
        <dbReference type="Proteomes" id="UP000515292"/>
    </source>
</evidence>
<protein>
    <submittedName>
        <fullName evidence="4">SDR family oxidoreductase</fullName>
    </submittedName>
</protein>
<dbReference type="EMBL" id="CP059851">
    <property type="protein sequence ID" value="QMW23328.1"/>
    <property type="molecule type" value="Genomic_DNA"/>
</dbReference>
<dbReference type="InterPro" id="IPR002347">
    <property type="entry name" value="SDR_fam"/>
</dbReference>
<dbReference type="PROSITE" id="PS00061">
    <property type="entry name" value="ADH_SHORT"/>
    <property type="match status" value="1"/>
</dbReference>
<dbReference type="PANTHER" id="PTHR42760">
    <property type="entry name" value="SHORT-CHAIN DEHYDROGENASES/REDUCTASES FAMILY MEMBER"/>
    <property type="match status" value="1"/>
</dbReference>
<dbReference type="InterPro" id="IPR036291">
    <property type="entry name" value="NAD(P)-bd_dom_sf"/>
</dbReference>
<dbReference type="PRINTS" id="PR00081">
    <property type="entry name" value="GDHRDH"/>
</dbReference>
<dbReference type="Gene3D" id="3.40.50.720">
    <property type="entry name" value="NAD(P)-binding Rossmann-like Domain"/>
    <property type="match status" value="1"/>
</dbReference>
<dbReference type="GO" id="GO:0016616">
    <property type="term" value="F:oxidoreductase activity, acting on the CH-OH group of donors, NAD or NADP as acceptor"/>
    <property type="evidence" value="ECO:0007669"/>
    <property type="project" value="TreeGrafter"/>
</dbReference>
<dbReference type="Pfam" id="PF13561">
    <property type="entry name" value="adh_short_C2"/>
    <property type="match status" value="1"/>
</dbReference>
<dbReference type="SMART" id="SM00822">
    <property type="entry name" value="PKS_KR"/>
    <property type="match status" value="1"/>
</dbReference>
<keyword evidence="5" id="KW-1185">Reference proteome</keyword>
<accession>A0A7G5IIY6</accession>
<dbReference type="Proteomes" id="UP000515292">
    <property type="component" value="Chromosome"/>
</dbReference>
<feature type="domain" description="Ketoreductase" evidence="3">
    <location>
        <begin position="6"/>
        <end position="189"/>
    </location>
</feature>
<name>A0A7G5IIY6_9SPHN</name>
<sequence>MSLTDTVALVTGGASGIGRAAAIALAARGARVIVTDIDTQGGGETVAAIGAAARFMPHDVAEEPEWQAVIASIRDSEGRLDTLVNNAGIGSGMLVTDMPLEMWNRQLAINLTGVFLGCKHAIPLIRAGGRGGSIVNISSVAGLQGSAGLAGYCATKGGVRLMTKAIAKECAAAKDGIRVNSVHPGIIDTPIWSKINEGGLDSVADAFSTPGANTLNADLIAASGTPLGHAGAPEDIANGIVFLAGPESRYMTGSELVIDGGWTA</sequence>
<dbReference type="AlphaFoldDB" id="A0A7G5IIY6"/>
<dbReference type="KEGG" id="sand:H3309_02140"/>
<dbReference type="PRINTS" id="PR00080">
    <property type="entry name" value="SDRFAMILY"/>
</dbReference>
<evidence type="ECO:0000256" key="1">
    <source>
        <dbReference type="ARBA" id="ARBA00006484"/>
    </source>
</evidence>
<dbReference type="RefSeq" id="WP_182297081.1">
    <property type="nucleotide sequence ID" value="NZ_CP059851.1"/>
</dbReference>